<comment type="caution">
    <text evidence="13">The sequence shown here is derived from an EMBL/GenBank/DDBJ whole genome shotgun (WGS) entry which is preliminary data.</text>
</comment>
<feature type="compositionally biased region" description="Basic and acidic residues" evidence="11">
    <location>
        <begin position="770"/>
        <end position="783"/>
    </location>
</feature>
<keyword evidence="9" id="KW-0539">Nucleus</keyword>
<dbReference type="InterPro" id="IPR013087">
    <property type="entry name" value="Znf_C2H2_type"/>
</dbReference>
<feature type="domain" description="C2H2-type" evidence="12">
    <location>
        <begin position="1101"/>
        <end position="1129"/>
    </location>
</feature>
<dbReference type="GO" id="GO:0005634">
    <property type="term" value="C:nucleus"/>
    <property type="evidence" value="ECO:0007669"/>
    <property type="project" value="UniProtKB-SubCell"/>
</dbReference>
<gene>
    <name evidence="13" type="ORF">TCAL_04883</name>
</gene>
<evidence type="ECO:0000256" key="5">
    <source>
        <dbReference type="ARBA" id="ARBA00022833"/>
    </source>
</evidence>
<keyword evidence="5" id="KW-0862">Zinc</keyword>
<accession>A0A553NX09</accession>
<feature type="domain" description="C2H2-type" evidence="12">
    <location>
        <begin position="548"/>
        <end position="575"/>
    </location>
</feature>
<dbReference type="PANTHER" id="PTHR24379:SF127">
    <property type="entry name" value="BLOODY FINGERS-RELATED"/>
    <property type="match status" value="1"/>
</dbReference>
<feature type="domain" description="C2H2-type" evidence="12">
    <location>
        <begin position="988"/>
        <end position="1016"/>
    </location>
</feature>
<feature type="domain" description="C2H2-type" evidence="12">
    <location>
        <begin position="576"/>
        <end position="604"/>
    </location>
</feature>
<feature type="domain" description="C2H2-type" evidence="12">
    <location>
        <begin position="949"/>
        <end position="976"/>
    </location>
</feature>
<feature type="domain" description="C2H2-type" evidence="12">
    <location>
        <begin position="520"/>
        <end position="548"/>
    </location>
</feature>
<dbReference type="Gene3D" id="3.30.160.60">
    <property type="entry name" value="Classic Zinc Finger"/>
    <property type="match status" value="11"/>
</dbReference>
<evidence type="ECO:0000313" key="14">
    <source>
        <dbReference type="Proteomes" id="UP000318571"/>
    </source>
</evidence>
<feature type="region of interest" description="Disordered" evidence="11">
    <location>
        <begin position="770"/>
        <end position="815"/>
    </location>
</feature>
<evidence type="ECO:0000256" key="4">
    <source>
        <dbReference type="ARBA" id="ARBA00022771"/>
    </source>
</evidence>
<evidence type="ECO:0000256" key="1">
    <source>
        <dbReference type="ARBA" id="ARBA00004123"/>
    </source>
</evidence>
<proteinExistence type="predicted"/>
<evidence type="ECO:0000256" key="10">
    <source>
        <dbReference type="PROSITE-ProRule" id="PRU00042"/>
    </source>
</evidence>
<dbReference type="OMA" id="ECVICAR"/>
<dbReference type="GO" id="GO:0008270">
    <property type="term" value="F:zinc ion binding"/>
    <property type="evidence" value="ECO:0007669"/>
    <property type="project" value="UniProtKB-KW"/>
</dbReference>
<keyword evidence="3" id="KW-0677">Repeat</keyword>
<dbReference type="Proteomes" id="UP000318571">
    <property type="component" value="Chromosome 9"/>
</dbReference>
<dbReference type="PROSITE" id="PS50157">
    <property type="entry name" value="ZINC_FINGER_C2H2_2"/>
    <property type="match status" value="15"/>
</dbReference>
<dbReference type="PROSITE" id="PS00028">
    <property type="entry name" value="ZINC_FINGER_C2H2_1"/>
    <property type="match status" value="15"/>
</dbReference>
<dbReference type="InterPro" id="IPR036236">
    <property type="entry name" value="Znf_C2H2_sf"/>
</dbReference>
<feature type="domain" description="C2H2-type" evidence="12">
    <location>
        <begin position="1018"/>
        <end position="1046"/>
    </location>
</feature>
<evidence type="ECO:0000256" key="11">
    <source>
        <dbReference type="SAM" id="MobiDB-lite"/>
    </source>
</evidence>
<organism evidence="13 14">
    <name type="scientific">Tigriopus californicus</name>
    <name type="common">Marine copepod</name>
    <dbReference type="NCBI Taxonomy" id="6832"/>
    <lineage>
        <taxon>Eukaryota</taxon>
        <taxon>Metazoa</taxon>
        <taxon>Ecdysozoa</taxon>
        <taxon>Arthropoda</taxon>
        <taxon>Crustacea</taxon>
        <taxon>Multicrustacea</taxon>
        <taxon>Hexanauplia</taxon>
        <taxon>Copepoda</taxon>
        <taxon>Harpacticoida</taxon>
        <taxon>Harpacticidae</taxon>
        <taxon>Tigriopus</taxon>
    </lineage>
</organism>
<feature type="domain" description="C2H2-type" evidence="12">
    <location>
        <begin position="230"/>
        <end position="253"/>
    </location>
</feature>
<feature type="domain" description="C2H2-type" evidence="12">
    <location>
        <begin position="462"/>
        <end position="485"/>
    </location>
</feature>
<evidence type="ECO:0000256" key="3">
    <source>
        <dbReference type="ARBA" id="ARBA00022737"/>
    </source>
</evidence>
<keyword evidence="2" id="KW-0479">Metal-binding</keyword>
<dbReference type="STRING" id="6832.A0A553NX09"/>
<keyword evidence="6" id="KW-0805">Transcription regulation</keyword>
<evidence type="ECO:0000259" key="12">
    <source>
        <dbReference type="PROSITE" id="PS50157"/>
    </source>
</evidence>
<dbReference type="SUPFAM" id="SSF57667">
    <property type="entry name" value="beta-beta-alpha zinc fingers"/>
    <property type="match status" value="7"/>
</dbReference>
<evidence type="ECO:0000256" key="8">
    <source>
        <dbReference type="ARBA" id="ARBA00023163"/>
    </source>
</evidence>
<dbReference type="GO" id="GO:0003677">
    <property type="term" value="F:DNA binding"/>
    <property type="evidence" value="ECO:0007669"/>
    <property type="project" value="UniProtKB-KW"/>
</dbReference>
<dbReference type="EMBL" id="VCGU01000009">
    <property type="protein sequence ID" value="TRY69958.1"/>
    <property type="molecule type" value="Genomic_DNA"/>
</dbReference>
<evidence type="ECO:0000313" key="13">
    <source>
        <dbReference type="EMBL" id="TRY69958.1"/>
    </source>
</evidence>
<evidence type="ECO:0000256" key="6">
    <source>
        <dbReference type="ARBA" id="ARBA00023015"/>
    </source>
</evidence>
<feature type="region of interest" description="Disordered" evidence="11">
    <location>
        <begin position="246"/>
        <end position="271"/>
    </location>
</feature>
<feature type="domain" description="C2H2-type" evidence="12">
    <location>
        <begin position="1073"/>
        <end position="1100"/>
    </location>
</feature>
<dbReference type="PANTHER" id="PTHR24379">
    <property type="entry name" value="KRAB AND ZINC FINGER DOMAIN-CONTAINING"/>
    <property type="match status" value="1"/>
</dbReference>
<evidence type="ECO:0000256" key="9">
    <source>
        <dbReference type="ARBA" id="ARBA00023242"/>
    </source>
</evidence>
<protein>
    <recommendedName>
        <fullName evidence="12">C2H2-type domain-containing protein</fullName>
    </recommendedName>
</protein>
<keyword evidence="14" id="KW-1185">Reference proteome</keyword>
<keyword evidence="8" id="KW-0804">Transcription</keyword>
<keyword evidence="4 10" id="KW-0863">Zinc-finger</keyword>
<evidence type="ECO:0000256" key="7">
    <source>
        <dbReference type="ARBA" id="ARBA00023125"/>
    </source>
</evidence>
<feature type="domain" description="C2H2-type" evidence="12">
    <location>
        <begin position="423"/>
        <end position="450"/>
    </location>
</feature>
<feature type="domain" description="C2H2-type" evidence="12">
    <location>
        <begin position="492"/>
        <end position="520"/>
    </location>
</feature>
<dbReference type="SMART" id="SM00355">
    <property type="entry name" value="ZnF_C2H2"/>
    <property type="match status" value="18"/>
</dbReference>
<evidence type="ECO:0000256" key="2">
    <source>
        <dbReference type="ARBA" id="ARBA00022723"/>
    </source>
</evidence>
<dbReference type="Pfam" id="PF00096">
    <property type="entry name" value="zf-C2H2"/>
    <property type="match status" value="4"/>
</dbReference>
<keyword evidence="7" id="KW-0238">DNA-binding</keyword>
<feature type="compositionally biased region" description="Low complexity" evidence="11">
    <location>
        <begin position="805"/>
        <end position="815"/>
    </location>
</feature>
<name>A0A553NX09_TIGCA</name>
<dbReference type="AlphaFoldDB" id="A0A553NX09"/>
<dbReference type="FunFam" id="3.30.160.60:FF:000325">
    <property type="entry name" value="ZFP90 zinc finger protein"/>
    <property type="match status" value="1"/>
</dbReference>
<sequence length="1142" mass="131084">MALAMDLKPILEGLDLVSLEFDTWILIMKRNFDFLFHNEPYHALQMLFNVKSGQFICRHFGKSFAHGTVQSESDLLSQCNELFSQTIPCMGTPVSTPTQNQMISNSPISYPRLFSHRCKYICPRNEISEDSGFGSCEECSNFQDHCQSDVKEEEEGLGHHDSEIPLEVEIFATKKEDADPIFGDETTTTLLFSDSEDIDGSELNGESLSDVSIQETRGIAKLTKRRLRTRFCPHCGMKFTSASALSVHQRDEHPESLDEDWSGSKVRKRGRPRLDKSAMKHNDFKCTICDKICLSNQALTRHLRLVHFYGNFKCLVCPITLNFAQDLTDHMQRLHLEDSLPQCPSCKELIAIDVDTQSLVDHYKTCIVRKIKQQSLNSIRKYTEKRKDDPKVTHQCDLCGKTFSQSCYLKNHRIAHHGGELPFKCKECDFATVYKQSLQNHVKLHLRKMGHQEEDGQDPLWFYCDQCGNKYVSQDSLKLHIRNVHDKIIQHFPCQSCDKIFQTKKMLLKHTAVEHTKQKFPCQFCGKVWPVRNELSTHVRVVHTEAKFKCRFCDKKFKKRSGLLAHERIHTGENPYKCPLCDYTCKSSATLSLHKKFIHNSGRNLTQLPIPALQKESSKQLRTGCNPMEDMLPPAADMDSKMIFPMEELTTGLSAQINKLQLIPIQSDSWVVFLRQNFDFFLHDIGELLIRYFEQNTPCLGRNEPGSFPIFSTDCLLFSSAPTKSGFSMCSRCQSLGADVAQSSADLCKVELEEDFDCLLNDFPSDLDEVKPQELETTGTDRDDYSDEEDDRPLKSPKLGKESGKSGSENSTKGSKCSKIYKCHALHRHNVRHHGHGKFACPNCPTDCASISAIFDHVRLAHPDNPKLRCASCEQKFDLQSQSDFEAHYSECVVESLSKRASVFREKYKKKKLAASWKSHQCDLCGDTFSTNFLLKNHRIQKHTKDFPYKCEYCAYGTVWKQGYEMHRKTHLRDKGFLEEESKDALWFFCEKCGNKFSTKDSLKYHVLKVHEKVKERLECKDCEKVFANRVRLSRHRIIEHSTDPKYQCEICGYRGTGTDLKIHKKTHEAPQFKCKYCGKGIKSQTSLICHERIHTGENPFKCPFCEYTCKSSATLCLHKKFIHNDGKNLTEHPLPDTEVDP</sequence>
<feature type="domain" description="C2H2-type" evidence="12">
    <location>
        <begin position="284"/>
        <end position="307"/>
    </location>
</feature>
<feature type="domain" description="C2H2-type" evidence="12">
    <location>
        <begin position="920"/>
        <end position="948"/>
    </location>
</feature>
<reference evidence="13 14" key="1">
    <citation type="journal article" date="2018" name="Nat. Ecol. Evol.">
        <title>Genomic signatures of mitonuclear coevolution across populations of Tigriopus californicus.</title>
        <authorList>
            <person name="Barreto F.S."/>
            <person name="Watson E.T."/>
            <person name="Lima T.G."/>
            <person name="Willett C.S."/>
            <person name="Edmands S."/>
            <person name="Li W."/>
            <person name="Burton R.S."/>
        </authorList>
    </citation>
    <scope>NUCLEOTIDE SEQUENCE [LARGE SCALE GENOMIC DNA]</scope>
    <source>
        <strain evidence="13 14">San Diego</strain>
    </source>
</reference>
<feature type="domain" description="C2H2-type" evidence="12">
    <location>
        <begin position="394"/>
        <end position="422"/>
    </location>
</feature>
<comment type="subcellular location">
    <subcellularLocation>
        <location evidence="1">Nucleus</location>
    </subcellularLocation>
</comment>